<evidence type="ECO:0000256" key="3">
    <source>
        <dbReference type="ARBA" id="ARBA00022989"/>
    </source>
</evidence>
<feature type="transmembrane region" description="Helical" evidence="5">
    <location>
        <begin position="318"/>
        <end position="337"/>
    </location>
</feature>
<sequence length="341" mass="36965">MEPVQLKIVFLAVMFVLTVFFGLLPLPLLRFLDAKLSADGRGKTWPGLVLCCLTCVSAGVFFGTCFLHLFPESREAFEDLQKERSWPNLPISEAIACLGFFATFLLEEVAVWMLKKKTPTSTSECPVANSHELNAVANRPSDDGGKRDVQLAIGDSDNSQEHSDAARLAFIHSLTLVAAISFHSILEGLAIGIQTKAADVITLFVAVMSHKCLIAISIGLQVAKENRDRKWVIILCIVLFAAASPLGIGIGVGIDNANLESRDQGKSILEAPFRNDLSVTFAGVLFLVFTALSAGTFLYITFFEILNRELANPHPNSIKLATLVLGFLLIGTIIALVPHEG</sequence>
<gene>
    <name evidence="6" type="ORF">M514_10782</name>
</gene>
<feature type="transmembrane region" description="Helical" evidence="5">
    <location>
        <begin position="168"/>
        <end position="194"/>
    </location>
</feature>
<dbReference type="GO" id="GO:0005886">
    <property type="term" value="C:plasma membrane"/>
    <property type="evidence" value="ECO:0007669"/>
    <property type="project" value="TreeGrafter"/>
</dbReference>
<feature type="transmembrane region" description="Helical" evidence="5">
    <location>
        <begin position="6"/>
        <end position="26"/>
    </location>
</feature>
<feature type="transmembrane region" description="Helical" evidence="5">
    <location>
        <begin position="281"/>
        <end position="306"/>
    </location>
</feature>
<dbReference type="Proteomes" id="UP000030758">
    <property type="component" value="Unassembled WGS sequence"/>
</dbReference>
<evidence type="ECO:0008006" key="7">
    <source>
        <dbReference type="Google" id="ProtNLM"/>
    </source>
</evidence>
<protein>
    <recommendedName>
        <fullName evidence="7">Metal cation transporter, ZIP family</fullName>
    </recommendedName>
</protein>
<evidence type="ECO:0000256" key="4">
    <source>
        <dbReference type="ARBA" id="ARBA00023136"/>
    </source>
</evidence>
<dbReference type="PANTHER" id="PTHR11040">
    <property type="entry name" value="ZINC/IRON TRANSPORTER"/>
    <property type="match status" value="1"/>
</dbReference>
<dbReference type="PANTHER" id="PTHR11040:SF219">
    <property type="entry name" value="ZRT (ZRT), IRT- (IRT-) LIKE PROTEIN TRANSPORTER"/>
    <property type="match status" value="1"/>
</dbReference>
<keyword evidence="2 5" id="KW-0812">Transmembrane</keyword>
<dbReference type="Pfam" id="PF02535">
    <property type="entry name" value="Zip"/>
    <property type="match status" value="1"/>
</dbReference>
<dbReference type="AlphaFoldDB" id="A0A085MYI4"/>
<organism evidence="6">
    <name type="scientific">Trichuris suis</name>
    <name type="common">pig whipworm</name>
    <dbReference type="NCBI Taxonomy" id="68888"/>
    <lineage>
        <taxon>Eukaryota</taxon>
        <taxon>Metazoa</taxon>
        <taxon>Ecdysozoa</taxon>
        <taxon>Nematoda</taxon>
        <taxon>Enoplea</taxon>
        <taxon>Dorylaimia</taxon>
        <taxon>Trichinellida</taxon>
        <taxon>Trichuridae</taxon>
        <taxon>Trichuris</taxon>
    </lineage>
</organism>
<keyword evidence="3 5" id="KW-1133">Transmembrane helix</keyword>
<evidence type="ECO:0000313" key="6">
    <source>
        <dbReference type="EMBL" id="KFD62280.1"/>
    </source>
</evidence>
<evidence type="ECO:0000256" key="2">
    <source>
        <dbReference type="ARBA" id="ARBA00022692"/>
    </source>
</evidence>
<accession>A0A085MYI4</accession>
<feature type="transmembrane region" description="Helical" evidence="5">
    <location>
        <begin position="200"/>
        <end position="220"/>
    </location>
</feature>
<dbReference type="InterPro" id="IPR003689">
    <property type="entry name" value="ZIP"/>
</dbReference>
<reference evidence="6" key="1">
    <citation type="journal article" date="2014" name="Nat. Genet.">
        <title>Genome and transcriptome of the porcine whipworm Trichuris suis.</title>
        <authorList>
            <person name="Jex A.R."/>
            <person name="Nejsum P."/>
            <person name="Schwarz E.M."/>
            <person name="Hu L."/>
            <person name="Young N.D."/>
            <person name="Hall R.S."/>
            <person name="Korhonen P.K."/>
            <person name="Liao S."/>
            <person name="Thamsborg S."/>
            <person name="Xia J."/>
            <person name="Xu P."/>
            <person name="Wang S."/>
            <person name="Scheerlinck J.P."/>
            <person name="Hofmann A."/>
            <person name="Sternberg P.W."/>
            <person name="Wang J."/>
            <person name="Gasser R.B."/>
        </authorList>
    </citation>
    <scope>NUCLEOTIDE SEQUENCE [LARGE SCALE GENOMIC DNA]</scope>
    <source>
        <strain evidence="6">DCEP-RM93F</strain>
    </source>
</reference>
<proteinExistence type="predicted"/>
<dbReference type="GO" id="GO:0005385">
    <property type="term" value="F:zinc ion transmembrane transporter activity"/>
    <property type="evidence" value="ECO:0007669"/>
    <property type="project" value="TreeGrafter"/>
</dbReference>
<feature type="transmembrane region" description="Helical" evidence="5">
    <location>
        <begin position="232"/>
        <end position="254"/>
    </location>
</feature>
<feature type="transmembrane region" description="Helical" evidence="5">
    <location>
        <begin position="90"/>
        <end position="114"/>
    </location>
</feature>
<feature type="transmembrane region" description="Helical" evidence="5">
    <location>
        <begin position="47"/>
        <end position="70"/>
    </location>
</feature>
<evidence type="ECO:0000256" key="1">
    <source>
        <dbReference type="ARBA" id="ARBA00004141"/>
    </source>
</evidence>
<name>A0A085MYI4_9BILA</name>
<keyword evidence="4 5" id="KW-0472">Membrane</keyword>
<comment type="subcellular location">
    <subcellularLocation>
        <location evidence="1">Membrane</location>
        <topology evidence="1">Multi-pass membrane protein</topology>
    </subcellularLocation>
</comment>
<dbReference type="EMBL" id="KL367598">
    <property type="protein sequence ID" value="KFD62280.1"/>
    <property type="molecule type" value="Genomic_DNA"/>
</dbReference>
<evidence type="ECO:0000256" key="5">
    <source>
        <dbReference type="SAM" id="Phobius"/>
    </source>
</evidence>